<reference evidence="2 3" key="1">
    <citation type="journal article" date="2014" name="Nat. Commun.">
        <title>Klebsormidium flaccidum genome reveals primary factors for plant terrestrial adaptation.</title>
        <authorList>
            <person name="Hori K."/>
            <person name="Maruyama F."/>
            <person name="Fujisawa T."/>
            <person name="Togashi T."/>
            <person name="Yamamoto N."/>
            <person name="Seo M."/>
            <person name="Sato S."/>
            <person name="Yamada T."/>
            <person name="Mori H."/>
            <person name="Tajima N."/>
            <person name="Moriyama T."/>
            <person name="Ikeuchi M."/>
            <person name="Watanabe M."/>
            <person name="Wada H."/>
            <person name="Kobayashi K."/>
            <person name="Saito M."/>
            <person name="Masuda T."/>
            <person name="Sasaki-Sekimoto Y."/>
            <person name="Mashiguchi K."/>
            <person name="Awai K."/>
            <person name="Shimojima M."/>
            <person name="Masuda S."/>
            <person name="Iwai M."/>
            <person name="Nobusawa T."/>
            <person name="Narise T."/>
            <person name="Kondo S."/>
            <person name="Saito H."/>
            <person name="Sato R."/>
            <person name="Murakawa M."/>
            <person name="Ihara Y."/>
            <person name="Oshima-Yamada Y."/>
            <person name="Ohtaka K."/>
            <person name="Satoh M."/>
            <person name="Sonobe K."/>
            <person name="Ishii M."/>
            <person name="Ohtani R."/>
            <person name="Kanamori-Sato M."/>
            <person name="Honoki R."/>
            <person name="Miyazaki D."/>
            <person name="Mochizuki H."/>
            <person name="Umetsu J."/>
            <person name="Higashi K."/>
            <person name="Shibata D."/>
            <person name="Kamiya Y."/>
            <person name="Sato N."/>
            <person name="Nakamura Y."/>
            <person name="Tabata S."/>
            <person name="Ida S."/>
            <person name="Kurokawa K."/>
            <person name="Ohta H."/>
        </authorList>
    </citation>
    <scope>NUCLEOTIDE SEQUENCE [LARGE SCALE GENOMIC DNA]</scope>
    <source>
        <strain evidence="2 3">NIES-2285</strain>
    </source>
</reference>
<dbReference type="EMBL" id="DF236972">
    <property type="protein sequence ID" value="GAQ79024.1"/>
    <property type="molecule type" value="Genomic_DNA"/>
</dbReference>
<feature type="domain" description="F-box" evidence="1">
    <location>
        <begin position="31"/>
        <end position="68"/>
    </location>
</feature>
<accession>A0A1Y1HKB9</accession>
<dbReference type="InterPro" id="IPR036047">
    <property type="entry name" value="F-box-like_dom_sf"/>
</dbReference>
<gene>
    <name evidence="2" type="ORF">KFL_000230050</name>
</gene>
<evidence type="ECO:0000259" key="1">
    <source>
        <dbReference type="Pfam" id="PF12937"/>
    </source>
</evidence>
<dbReference type="SUPFAM" id="SSF81383">
    <property type="entry name" value="F-box domain"/>
    <property type="match status" value="1"/>
</dbReference>
<dbReference type="InterPro" id="IPR001810">
    <property type="entry name" value="F-box_dom"/>
</dbReference>
<evidence type="ECO:0000313" key="2">
    <source>
        <dbReference type="EMBL" id="GAQ79024.1"/>
    </source>
</evidence>
<dbReference type="PANTHER" id="PTHR48218:SF3">
    <property type="entry name" value="OS07G0170800 PROTEIN"/>
    <property type="match status" value="1"/>
</dbReference>
<dbReference type="Pfam" id="PF12937">
    <property type="entry name" value="F-box-like"/>
    <property type="match status" value="1"/>
</dbReference>
<proteinExistence type="predicted"/>
<name>A0A1Y1HKB9_KLENI</name>
<dbReference type="PANTHER" id="PTHR48218">
    <property type="entry name" value="F-BOX DOMAIN CONTAINING PROTEIN"/>
    <property type="match status" value="1"/>
</dbReference>
<dbReference type="Proteomes" id="UP000054558">
    <property type="component" value="Unassembled WGS sequence"/>
</dbReference>
<dbReference type="Gene3D" id="1.20.1280.50">
    <property type="match status" value="1"/>
</dbReference>
<organism evidence="2 3">
    <name type="scientific">Klebsormidium nitens</name>
    <name type="common">Green alga</name>
    <name type="synonym">Ulothrix nitens</name>
    <dbReference type="NCBI Taxonomy" id="105231"/>
    <lineage>
        <taxon>Eukaryota</taxon>
        <taxon>Viridiplantae</taxon>
        <taxon>Streptophyta</taxon>
        <taxon>Klebsormidiophyceae</taxon>
        <taxon>Klebsormidiales</taxon>
        <taxon>Klebsormidiaceae</taxon>
        <taxon>Klebsormidium</taxon>
    </lineage>
</organism>
<protein>
    <recommendedName>
        <fullName evidence="1">F-box domain-containing protein</fullName>
    </recommendedName>
</protein>
<dbReference type="AlphaFoldDB" id="A0A1Y1HKB9"/>
<dbReference type="OrthoDB" id="3219396at2759"/>
<keyword evidence="3" id="KW-1185">Reference proteome</keyword>
<sequence>MPIVARRLFWSAPKAPASISPGQDPVEVLGEDVFLRILGFVDSRALATCTLVCKSWGGLAREDGLWEQHLDELCRGKAAVPKVALTAESKMVAFGACLRDAKRAKIMVQDLCGTAFEFRFKWSAGDFWRNLDPSWRSEPPFIRVFHPDNVVSPGPNDTVFNDMTWKFTKTKDGKPGRYVRINQWPSLNVSRTENWGWTLQNCWVIYSSMSDSEMGRKLPADLREQIVSRR</sequence>
<dbReference type="OMA" id="HFNEAAP"/>
<evidence type="ECO:0000313" key="3">
    <source>
        <dbReference type="Proteomes" id="UP000054558"/>
    </source>
</evidence>